<feature type="region of interest" description="Disordered" evidence="1">
    <location>
        <begin position="163"/>
        <end position="195"/>
    </location>
</feature>
<comment type="caution">
    <text evidence="2">The sequence shown here is derived from an EMBL/GenBank/DDBJ whole genome shotgun (WGS) entry which is preliminary data.</text>
</comment>
<keyword evidence="3" id="KW-1185">Reference proteome</keyword>
<dbReference type="InterPro" id="IPR036388">
    <property type="entry name" value="WH-like_DNA-bd_sf"/>
</dbReference>
<organism evidence="2 3">
    <name type="scientific">Actinospica acidithermotolerans</name>
    <dbReference type="NCBI Taxonomy" id="2828514"/>
    <lineage>
        <taxon>Bacteria</taxon>
        <taxon>Bacillati</taxon>
        <taxon>Actinomycetota</taxon>
        <taxon>Actinomycetes</taxon>
        <taxon>Catenulisporales</taxon>
        <taxon>Actinospicaceae</taxon>
        <taxon>Actinospica</taxon>
    </lineage>
</organism>
<reference evidence="2" key="1">
    <citation type="submission" date="2021-04" db="EMBL/GenBank/DDBJ databases">
        <title>Genome based classification of Actinospica acidithermotolerans sp. nov., an actinobacterium isolated from an Indonesian hot spring.</title>
        <authorList>
            <person name="Kusuma A.B."/>
            <person name="Putra K.E."/>
            <person name="Nafisah S."/>
            <person name="Loh J."/>
            <person name="Nouioui I."/>
            <person name="Goodfellow M."/>
        </authorList>
    </citation>
    <scope>NUCLEOTIDE SEQUENCE</scope>
    <source>
        <strain evidence="2">MGRD01-02</strain>
    </source>
</reference>
<evidence type="ECO:0000313" key="3">
    <source>
        <dbReference type="Proteomes" id="UP000676325"/>
    </source>
</evidence>
<dbReference type="Gene3D" id="1.10.10.10">
    <property type="entry name" value="Winged helix-like DNA-binding domain superfamily/Winged helix DNA-binding domain"/>
    <property type="match status" value="1"/>
</dbReference>
<dbReference type="InterPro" id="IPR011991">
    <property type="entry name" value="ArsR-like_HTH"/>
</dbReference>
<dbReference type="RefSeq" id="WP_212515970.1">
    <property type="nucleotide sequence ID" value="NZ_JAGSOH010000001.1"/>
</dbReference>
<name>A0A941E6I3_9ACTN</name>
<dbReference type="SUPFAM" id="SSF46785">
    <property type="entry name" value="Winged helix' DNA-binding domain"/>
    <property type="match status" value="1"/>
</dbReference>
<evidence type="ECO:0000313" key="2">
    <source>
        <dbReference type="EMBL" id="MBR7824828.1"/>
    </source>
</evidence>
<feature type="compositionally biased region" description="Acidic residues" evidence="1">
    <location>
        <begin position="165"/>
        <end position="179"/>
    </location>
</feature>
<dbReference type="CDD" id="cd00090">
    <property type="entry name" value="HTH_ARSR"/>
    <property type="match status" value="1"/>
</dbReference>
<gene>
    <name evidence="2" type="ORF">KDK95_00805</name>
</gene>
<sequence length="195" mass="22069">MLQDDGPATASQLGRRLGHSSGVTSYHLRVLADLGFVEDDTERSNGRDRWWRSAYRIAGFTVRSPDDPGDAENVDLVTQYMRACVETFHKRMVDYVDSLAVRVDELPTLPWTFDDQPVALTEDEARQLAWDIRNLVGRYHRERGRKDVPADAVRAYFQFQLLPDDLPDDLPEDLPDGLSDDPRDGLPAPEDGESP</sequence>
<proteinExistence type="predicted"/>
<dbReference type="EMBL" id="JAGSOH010000001">
    <property type="protein sequence ID" value="MBR7824828.1"/>
    <property type="molecule type" value="Genomic_DNA"/>
</dbReference>
<dbReference type="Pfam" id="PF12840">
    <property type="entry name" value="HTH_20"/>
    <property type="match status" value="1"/>
</dbReference>
<accession>A0A941E6I3</accession>
<dbReference type="InterPro" id="IPR036390">
    <property type="entry name" value="WH_DNA-bd_sf"/>
</dbReference>
<protein>
    <submittedName>
        <fullName evidence="2">Helix-turn-helix transcriptional regulator</fullName>
    </submittedName>
</protein>
<dbReference type="Proteomes" id="UP000676325">
    <property type="component" value="Unassembled WGS sequence"/>
</dbReference>
<dbReference type="AlphaFoldDB" id="A0A941E6I3"/>
<evidence type="ECO:0000256" key="1">
    <source>
        <dbReference type="SAM" id="MobiDB-lite"/>
    </source>
</evidence>